<dbReference type="CDD" id="cd00454">
    <property type="entry name" value="TrHb1_N"/>
    <property type="match status" value="1"/>
</dbReference>
<keyword evidence="4 5" id="KW-0408">Iron</keyword>
<dbReference type="Gene3D" id="1.10.490.10">
    <property type="entry name" value="Globins"/>
    <property type="match status" value="1"/>
</dbReference>
<sequence>MKFNLPNALALLLFVLGGCATNSSSTVYEQLGGASKVSEIVDNFVWEIEYDEQILPYFEGANIDRFKQKLSEQICVVTNGPCEYTGDTMQQVHTGMNITEHHFNRTVDLLINAMNKANVPHPLQNKVLKGLAPTRKDMLYL</sequence>
<dbReference type="InterPro" id="IPR009050">
    <property type="entry name" value="Globin-like_sf"/>
</dbReference>
<dbReference type="GO" id="GO:0019825">
    <property type="term" value="F:oxygen binding"/>
    <property type="evidence" value="ECO:0007669"/>
    <property type="project" value="InterPro"/>
</dbReference>
<dbReference type="GO" id="GO:0046872">
    <property type="term" value="F:metal ion binding"/>
    <property type="evidence" value="ECO:0007669"/>
    <property type="project" value="UniProtKB-KW"/>
</dbReference>
<gene>
    <name evidence="7" type="primary">glbN</name>
    <name evidence="7" type="ORF">GLIP_4131</name>
</gene>
<accession>K6YF01</accession>
<dbReference type="Pfam" id="PF01152">
    <property type="entry name" value="Bac_globin"/>
    <property type="match status" value="1"/>
</dbReference>
<evidence type="ECO:0000313" key="7">
    <source>
        <dbReference type="EMBL" id="GAC16742.1"/>
    </source>
</evidence>
<dbReference type="AlphaFoldDB" id="K6YF01"/>
<dbReference type="eggNOG" id="COG2346">
    <property type="taxonomic scope" value="Bacteria"/>
</dbReference>
<name>K6YF01_9ALTE</name>
<evidence type="ECO:0000256" key="4">
    <source>
        <dbReference type="ARBA" id="ARBA00023004"/>
    </source>
</evidence>
<dbReference type="RefSeq" id="WP_008846544.1">
    <property type="nucleotide sequence ID" value="NZ_BAEN01000076.1"/>
</dbReference>
<keyword evidence="2 5" id="KW-0349">Heme</keyword>
<reference evidence="7 8" key="1">
    <citation type="journal article" date="2017" name="Antonie Van Leeuwenhoek">
        <title>Rhizobium rhizosphaerae sp. nov., a novel species isolated from rice rhizosphere.</title>
        <authorList>
            <person name="Zhao J.J."/>
            <person name="Zhang J."/>
            <person name="Zhang R.J."/>
            <person name="Zhang C.W."/>
            <person name="Yin H.Q."/>
            <person name="Zhang X.X."/>
        </authorList>
    </citation>
    <scope>NUCLEOTIDE SEQUENCE [LARGE SCALE GENOMIC DNA]</scope>
    <source>
        <strain evidence="7 8">E3</strain>
    </source>
</reference>
<dbReference type="STRING" id="1127673.GLIP_4131"/>
<evidence type="ECO:0000313" key="8">
    <source>
        <dbReference type="Proteomes" id="UP000006334"/>
    </source>
</evidence>
<dbReference type="PROSITE" id="PS51257">
    <property type="entry name" value="PROKAR_LIPOPROTEIN"/>
    <property type="match status" value="1"/>
</dbReference>
<evidence type="ECO:0000256" key="3">
    <source>
        <dbReference type="ARBA" id="ARBA00022723"/>
    </source>
</evidence>
<dbReference type="SUPFAM" id="SSF46458">
    <property type="entry name" value="Globin-like"/>
    <property type="match status" value="1"/>
</dbReference>
<keyword evidence="1" id="KW-0813">Transport</keyword>
<proteinExistence type="predicted"/>
<comment type="caution">
    <text evidence="7">The sequence shown here is derived from an EMBL/GenBank/DDBJ whole genome shotgun (WGS) entry which is preliminary data.</text>
</comment>
<evidence type="ECO:0000256" key="5">
    <source>
        <dbReference type="PIRSR" id="PIRSR601486-1"/>
    </source>
</evidence>
<evidence type="ECO:0000256" key="2">
    <source>
        <dbReference type="ARBA" id="ARBA00022617"/>
    </source>
</evidence>
<feature type="signal peptide" evidence="6">
    <location>
        <begin position="1"/>
        <end position="20"/>
    </location>
</feature>
<organism evidence="7 8">
    <name type="scientific">Aliiglaciecola lipolytica E3</name>
    <dbReference type="NCBI Taxonomy" id="1127673"/>
    <lineage>
        <taxon>Bacteria</taxon>
        <taxon>Pseudomonadati</taxon>
        <taxon>Pseudomonadota</taxon>
        <taxon>Gammaproteobacteria</taxon>
        <taxon>Alteromonadales</taxon>
        <taxon>Alteromonadaceae</taxon>
        <taxon>Aliiglaciecola</taxon>
    </lineage>
</organism>
<dbReference type="Proteomes" id="UP000006334">
    <property type="component" value="Unassembled WGS sequence"/>
</dbReference>
<dbReference type="GO" id="GO:0020037">
    <property type="term" value="F:heme binding"/>
    <property type="evidence" value="ECO:0007669"/>
    <property type="project" value="InterPro"/>
</dbReference>
<dbReference type="InterPro" id="IPR012292">
    <property type="entry name" value="Globin/Proto"/>
</dbReference>
<feature type="chain" id="PRO_5003897234" evidence="6">
    <location>
        <begin position="21"/>
        <end position="141"/>
    </location>
</feature>
<dbReference type="OrthoDB" id="9795814at2"/>
<feature type="binding site" description="distal binding residue" evidence="5">
    <location>
        <position position="93"/>
    </location>
    <ligand>
        <name>heme</name>
        <dbReference type="ChEBI" id="CHEBI:30413"/>
    </ligand>
    <ligandPart>
        <name>Fe</name>
        <dbReference type="ChEBI" id="CHEBI:18248"/>
    </ligandPart>
</feature>
<keyword evidence="6" id="KW-0732">Signal</keyword>
<evidence type="ECO:0000256" key="6">
    <source>
        <dbReference type="SAM" id="SignalP"/>
    </source>
</evidence>
<keyword evidence="3 5" id="KW-0479">Metal-binding</keyword>
<keyword evidence="8" id="KW-1185">Reference proteome</keyword>
<evidence type="ECO:0000256" key="1">
    <source>
        <dbReference type="ARBA" id="ARBA00022448"/>
    </source>
</evidence>
<dbReference type="InterPro" id="IPR001486">
    <property type="entry name" value="Hemoglobin_trunc"/>
</dbReference>
<dbReference type="EMBL" id="BAEN01000076">
    <property type="protein sequence ID" value="GAC16742.1"/>
    <property type="molecule type" value="Genomic_DNA"/>
</dbReference>
<protein>
    <submittedName>
        <fullName evidence="7">Hemoglobin</fullName>
    </submittedName>
</protein>